<dbReference type="Proteomes" id="UP000492821">
    <property type="component" value="Unassembled WGS sequence"/>
</dbReference>
<dbReference type="GO" id="GO:0005109">
    <property type="term" value="F:frizzled binding"/>
    <property type="evidence" value="ECO:0007669"/>
    <property type="project" value="TreeGrafter"/>
</dbReference>
<evidence type="ECO:0000256" key="4">
    <source>
        <dbReference type="ARBA" id="ARBA00022525"/>
    </source>
</evidence>
<evidence type="ECO:0000256" key="6">
    <source>
        <dbReference type="ARBA" id="ARBA00022687"/>
    </source>
</evidence>
<keyword evidence="5" id="KW-0272">Extracellular matrix</keyword>
<comment type="subcellular location">
    <subcellularLocation>
        <location evidence="1 9">Secreted</location>
        <location evidence="1 9">Extracellular space</location>
        <location evidence="1 9">Extracellular matrix</location>
    </subcellularLocation>
</comment>
<dbReference type="GO" id="GO:0030182">
    <property type="term" value="P:neuron differentiation"/>
    <property type="evidence" value="ECO:0007669"/>
    <property type="project" value="TreeGrafter"/>
</dbReference>
<evidence type="ECO:0000256" key="1">
    <source>
        <dbReference type="ARBA" id="ARBA00004498"/>
    </source>
</evidence>
<evidence type="ECO:0000256" key="5">
    <source>
        <dbReference type="ARBA" id="ARBA00022530"/>
    </source>
</evidence>
<dbReference type="SMART" id="SM00097">
    <property type="entry name" value="WNT1"/>
    <property type="match status" value="1"/>
</dbReference>
<comment type="function">
    <text evidence="9">Ligand for members of the frizzled family of seven transmembrane receptors.</text>
</comment>
<evidence type="ECO:0000313" key="11">
    <source>
        <dbReference type="Proteomes" id="UP000492821"/>
    </source>
</evidence>
<dbReference type="InterPro" id="IPR043158">
    <property type="entry name" value="Wnt_C"/>
</dbReference>
<dbReference type="GO" id="GO:0045165">
    <property type="term" value="P:cell fate commitment"/>
    <property type="evidence" value="ECO:0007669"/>
    <property type="project" value="TreeGrafter"/>
</dbReference>
<comment type="similarity">
    <text evidence="2 9">Belongs to the Wnt family.</text>
</comment>
<keyword evidence="6 9" id="KW-0879">Wnt signaling pathway</keyword>
<dbReference type="GO" id="GO:0005125">
    <property type="term" value="F:cytokine activity"/>
    <property type="evidence" value="ECO:0007669"/>
    <property type="project" value="TreeGrafter"/>
</dbReference>
<protein>
    <recommendedName>
        <fullName evidence="9">Protein Wnt</fullName>
    </recommendedName>
</protein>
<keyword evidence="7" id="KW-1015">Disulfide bond</keyword>
<sequence>MRTTTTKFRWLGEGRQKRIGHKDVDRCMQLGVPGYDEWRIGKDVEVGRSMENNNKSLGVFPKANQLIEAKRAWEKRAFPVDGEAARMEKVHPADEATIPSPPQRIFMMSNHDCHHWLLVPAIILTSATVINAIIVSHVTPNPRYSAASMSTEPPKPPAKLLQGCSQELLHLQGFRQFTLMCRLQPPLAVVAYEGMLDAMQHCRDEMRFQPWDCSQPGTILHEPTLLRYGYRESAYLLAMSSAGAAWGVATACAQGWLEECRCVQTKDPKAADEWEWGGCSYGVQFGIAASRKMLTRTGPTRSPLRRIEKHNLKAGRLAVKKTLISSCKCHGVSGSCQQKTCWKKTSDMKAIAQHLTEKYKRAKRVYSDDMKMKNAELIYLEPTPDSCAPQLEYQLQQRRSLPRICNWRNETHSEGDCGLLCCGRGYKVSHEVISYKCDCKFVWCCKLECNDCLQHRWVSTCNT</sequence>
<dbReference type="PRINTS" id="PR01349">
    <property type="entry name" value="WNTPROTEIN"/>
</dbReference>
<evidence type="ECO:0000256" key="2">
    <source>
        <dbReference type="ARBA" id="ARBA00005683"/>
    </source>
</evidence>
<keyword evidence="8" id="KW-0449">Lipoprotein</keyword>
<evidence type="ECO:0000313" key="12">
    <source>
        <dbReference type="WBParaSite" id="Pan_g14055.t1"/>
    </source>
</evidence>
<keyword evidence="11" id="KW-1185">Reference proteome</keyword>
<dbReference type="AlphaFoldDB" id="A0A7E4UXN6"/>
<dbReference type="InterPro" id="IPR005817">
    <property type="entry name" value="Wnt"/>
</dbReference>
<proteinExistence type="inferred from homology"/>
<keyword evidence="10" id="KW-1133">Transmembrane helix</keyword>
<reference evidence="11" key="1">
    <citation type="journal article" date="2013" name="Genetics">
        <title>The draft genome and transcriptome of Panagrellus redivivus are shaped by the harsh demands of a free-living lifestyle.</title>
        <authorList>
            <person name="Srinivasan J."/>
            <person name="Dillman A.R."/>
            <person name="Macchietto M.G."/>
            <person name="Heikkinen L."/>
            <person name="Lakso M."/>
            <person name="Fracchia K.M."/>
            <person name="Antoshechkin I."/>
            <person name="Mortazavi A."/>
            <person name="Wong G."/>
            <person name="Sternberg P.W."/>
        </authorList>
    </citation>
    <scope>NUCLEOTIDE SEQUENCE [LARGE SCALE GENOMIC DNA]</scope>
    <source>
        <strain evidence="11">MT8872</strain>
    </source>
</reference>
<evidence type="ECO:0000256" key="10">
    <source>
        <dbReference type="SAM" id="Phobius"/>
    </source>
</evidence>
<evidence type="ECO:0000256" key="9">
    <source>
        <dbReference type="RuleBase" id="RU003500"/>
    </source>
</evidence>
<keyword evidence="10" id="KW-0812">Transmembrane</keyword>
<dbReference type="PROSITE" id="PS00246">
    <property type="entry name" value="WNT1"/>
    <property type="match status" value="1"/>
</dbReference>
<keyword evidence="10" id="KW-0472">Membrane</keyword>
<dbReference type="GO" id="GO:0005615">
    <property type="term" value="C:extracellular space"/>
    <property type="evidence" value="ECO:0007669"/>
    <property type="project" value="TreeGrafter"/>
</dbReference>
<keyword evidence="4" id="KW-0964">Secreted</keyword>
<organism evidence="11 12">
    <name type="scientific">Panagrellus redivivus</name>
    <name type="common">Microworm</name>
    <dbReference type="NCBI Taxonomy" id="6233"/>
    <lineage>
        <taxon>Eukaryota</taxon>
        <taxon>Metazoa</taxon>
        <taxon>Ecdysozoa</taxon>
        <taxon>Nematoda</taxon>
        <taxon>Chromadorea</taxon>
        <taxon>Rhabditida</taxon>
        <taxon>Tylenchina</taxon>
        <taxon>Panagrolaimomorpha</taxon>
        <taxon>Panagrolaimoidea</taxon>
        <taxon>Panagrolaimidae</taxon>
        <taxon>Panagrellus</taxon>
    </lineage>
</organism>
<dbReference type="PANTHER" id="PTHR12027:SF116">
    <property type="entry name" value="ABNORMAL CELL LINEAGE PROTEIN 44"/>
    <property type="match status" value="1"/>
</dbReference>
<evidence type="ECO:0000256" key="7">
    <source>
        <dbReference type="ARBA" id="ARBA00023157"/>
    </source>
</evidence>
<dbReference type="InterPro" id="IPR018161">
    <property type="entry name" value="Wnt_CS"/>
</dbReference>
<evidence type="ECO:0000256" key="3">
    <source>
        <dbReference type="ARBA" id="ARBA00022473"/>
    </source>
</evidence>
<dbReference type="PANTHER" id="PTHR12027">
    <property type="entry name" value="WNT RELATED"/>
    <property type="match status" value="1"/>
</dbReference>
<dbReference type="CDD" id="cd13113">
    <property type="entry name" value="Wnt"/>
    <property type="match status" value="1"/>
</dbReference>
<evidence type="ECO:0000256" key="8">
    <source>
        <dbReference type="ARBA" id="ARBA00023288"/>
    </source>
</evidence>
<accession>A0A7E4UXN6</accession>
<keyword evidence="3 9" id="KW-0217">Developmental protein</keyword>
<name>A0A7E4UXN6_PANRE</name>
<dbReference type="Gene3D" id="3.30.2460.20">
    <property type="match status" value="1"/>
</dbReference>
<dbReference type="WBParaSite" id="Pan_g14055.t1">
    <property type="protein sequence ID" value="Pan_g14055.t1"/>
    <property type="gene ID" value="Pan_g14055"/>
</dbReference>
<dbReference type="Pfam" id="PF00110">
    <property type="entry name" value="wnt"/>
    <property type="match status" value="1"/>
</dbReference>
<feature type="transmembrane region" description="Helical" evidence="10">
    <location>
        <begin position="116"/>
        <end position="135"/>
    </location>
</feature>
<dbReference type="GO" id="GO:0060070">
    <property type="term" value="P:canonical Wnt signaling pathway"/>
    <property type="evidence" value="ECO:0007669"/>
    <property type="project" value="TreeGrafter"/>
</dbReference>
<reference evidence="12" key="2">
    <citation type="submission" date="2020-10" db="UniProtKB">
        <authorList>
            <consortium name="WormBaseParasite"/>
        </authorList>
    </citation>
    <scope>IDENTIFICATION</scope>
</reference>